<gene>
    <name evidence="2" type="ORF">PGT21_021258</name>
    <name evidence="1" type="ORF">PGTUg99_004449</name>
</gene>
<dbReference type="Proteomes" id="UP000324748">
    <property type="component" value="Unassembled WGS sequence"/>
</dbReference>
<proteinExistence type="predicted"/>
<keyword evidence="3" id="KW-1185">Reference proteome</keyword>
<name>A0A5B0M775_PUCGR</name>
<evidence type="ECO:0000313" key="4">
    <source>
        <dbReference type="Proteomes" id="UP000325313"/>
    </source>
</evidence>
<protein>
    <submittedName>
        <fullName evidence="2">Uncharacterized protein</fullName>
    </submittedName>
</protein>
<evidence type="ECO:0000313" key="2">
    <source>
        <dbReference type="EMBL" id="KAA1071850.1"/>
    </source>
</evidence>
<dbReference type="EMBL" id="VSWC01000170">
    <property type="protein sequence ID" value="KAA1071850.1"/>
    <property type="molecule type" value="Genomic_DNA"/>
</dbReference>
<evidence type="ECO:0000313" key="1">
    <source>
        <dbReference type="EMBL" id="KAA1066648.1"/>
    </source>
</evidence>
<evidence type="ECO:0000313" key="3">
    <source>
        <dbReference type="Proteomes" id="UP000324748"/>
    </source>
</evidence>
<comment type="caution">
    <text evidence="2">The sequence shown here is derived from an EMBL/GenBank/DDBJ whole genome shotgun (WGS) entry which is preliminary data.</text>
</comment>
<dbReference type="AlphaFoldDB" id="A0A5B0M775"/>
<organism evidence="2 3">
    <name type="scientific">Puccinia graminis f. sp. tritici</name>
    <dbReference type="NCBI Taxonomy" id="56615"/>
    <lineage>
        <taxon>Eukaryota</taxon>
        <taxon>Fungi</taxon>
        <taxon>Dikarya</taxon>
        <taxon>Basidiomycota</taxon>
        <taxon>Pucciniomycotina</taxon>
        <taxon>Pucciniomycetes</taxon>
        <taxon>Pucciniales</taxon>
        <taxon>Pucciniaceae</taxon>
        <taxon>Puccinia</taxon>
    </lineage>
</organism>
<sequence length="53" mass="5795">MDAKDPLHMPFLDKCDSAPRELKEKCCFEGYYASAGKYGQLTTISAPGIGILI</sequence>
<accession>A0A5B0M775</accession>
<dbReference type="EMBL" id="VDEP01000509">
    <property type="protein sequence ID" value="KAA1066648.1"/>
    <property type="molecule type" value="Genomic_DNA"/>
</dbReference>
<reference evidence="3 4" key="1">
    <citation type="submission" date="2019-05" db="EMBL/GenBank/DDBJ databases">
        <title>Emergence of the Ug99 lineage of the wheat stem rust pathogen through somatic hybridization.</title>
        <authorList>
            <person name="Li F."/>
            <person name="Upadhyaya N.M."/>
            <person name="Sperschneider J."/>
            <person name="Matny O."/>
            <person name="Nguyen-Phuc H."/>
            <person name="Mago R."/>
            <person name="Raley C."/>
            <person name="Miller M.E."/>
            <person name="Silverstein K.A.T."/>
            <person name="Henningsen E."/>
            <person name="Hirsch C.D."/>
            <person name="Visser B."/>
            <person name="Pretorius Z.A."/>
            <person name="Steffenson B.J."/>
            <person name="Schwessinger B."/>
            <person name="Dodds P.N."/>
            <person name="Figueroa M."/>
        </authorList>
    </citation>
    <scope>NUCLEOTIDE SEQUENCE [LARGE SCALE GENOMIC DNA]</scope>
    <source>
        <strain evidence="2">21-0</strain>
        <strain evidence="1 4">Ug99</strain>
    </source>
</reference>
<dbReference type="Proteomes" id="UP000325313">
    <property type="component" value="Unassembled WGS sequence"/>
</dbReference>